<evidence type="ECO:0000313" key="4">
    <source>
        <dbReference type="Proteomes" id="UP000294856"/>
    </source>
</evidence>
<feature type="compositionally biased region" description="Pro residues" evidence="1">
    <location>
        <begin position="384"/>
        <end position="393"/>
    </location>
</feature>
<dbReference type="Proteomes" id="UP000294856">
    <property type="component" value="Unassembled WGS sequence"/>
</dbReference>
<organism evidence="3 4">
    <name type="scientific">Nocardia alba</name>
    <dbReference type="NCBI Taxonomy" id="225051"/>
    <lineage>
        <taxon>Bacteria</taxon>
        <taxon>Bacillati</taxon>
        <taxon>Actinomycetota</taxon>
        <taxon>Actinomycetes</taxon>
        <taxon>Mycobacteriales</taxon>
        <taxon>Nocardiaceae</taxon>
        <taxon>Nocardia</taxon>
    </lineage>
</organism>
<evidence type="ECO:0000256" key="1">
    <source>
        <dbReference type="SAM" id="MobiDB-lite"/>
    </source>
</evidence>
<name>A0A4R1FUB0_9NOCA</name>
<reference evidence="3 4" key="1">
    <citation type="submission" date="2019-03" db="EMBL/GenBank/DDBJ databases">
        <title>Genomic Encyclopedia of Type Strains, Phase IV (KMG-IV): sequencing the most valuable type-strain genomes for metagenomic binning, comparative biology and taxonomic classification.</title>
        <authorList>
            <person name="Goeker M."/>
        </authorList>
    </citation>
    <scope>NUCLEOTIDE SEQUENCE [LARGE SCALE GENOMIC DNA]</scope>
    <source>
        <strain evidence="3 4">DSM 44684</strain>
    </source>
</reference>
<keyword evidence="2" id="KW-0812">Transmembrane</keyword>
<dbReference type="AlphaFoldDB" id="A0A4R1FUB0"/>
<feature type="compositionally biased region" description="Low complexity" evidence="1">
    <location>
        <begin position="342"/>
        <end position="359"/>
    </location>
</feature>
<accession>A0A4R1FUB0</accession>
<protein>
    <recommendedName>
        <fullName evidence="5">Capsular polysaccharide biosynthesis protein</fullName>
    </recommendedName>
</protein>
<keyword evidence="2" id="KW-1133">Transmembrane helix</keyword>
<feature type="compositionally biased region" description="Polar residues" evidence="1">
    <location>
        <begin position="1"/>
        <end position="17"/>
    </location>
</feature>
<evidence type="ECO:0008006" key="5">
    <source>
        <dbReference type="Google" id="ProtNLM"/>
    </source>
</evidence>
<comment type="caution">
    <text evidence="3">The sequence shown here is derived from an EMBL/GenBank/DDBJ whole genome shotgun (WGS) entry which is preliminary data.</text>
</comment>
<feature type="compositionally biased region" description="Basic and acidic residues" evidence="1">
    <location>
        <begin position="404"/>
        <end position="413"/>
    </location>
</feature>
<keyword evidence="2" id="KW-0472">Membrane</keyword>
<evidence type="ECO:0000256" key="2">
    <source>
        <dbReference type="SAM" id="Phobius"/>
    </source>
</evidence>
<feature type="region of interest" description="Disordered" evidence="1">
    <location>
        <begin position="260"/>
        <end position="472"/>
    </location>
</feature>
<feature type="transmembrane region" description="Helical" evidence="2">
    <location>
        <begin position="40"/>
        <end position="58"/>
    </location>
</feature>
<gene>
    <name evidence="3" type="ORF">DFR71_3280</name>
</gene>
<proteinExistence type="predicted"/>
<keyword evidence="4" id="KW-1185">Reference proteome</keyword>
<sequence>MLEWGSVSSTESPSTADLDSGGRSMPTVNIAGHLRQLIRVLPFALVAALVVGGVVWFVRDGSERTYQASITVQISQPSIGAVFNELTQPYIVMVSDTRVLSDVVKNGLAPSEADLRSRVSAMTGPAPSLLIITAEAGSPEQASKLVVAVGQSLDSVGSQMRTEAIARSAADLEAHRRAVEDTFSKRLSDDPLRPELSFDARDVARETEFRQVLGPARLTVLTTPSWELVAPHPLQEGLFAALATLIVVAEGLVLAGVARSRRRGNQKPAETTSVEADQVPPAVDTRVPATDPRPPAVDPHFSATQIRVPATDPRPPAVDTRSSAAQNRAPGADPRTPATQNRAPGADPRPSAADPRSAATQTRVPATDPRPPATQNRVPRADPRPPTTDPRPPADQTRVPATETETHPPETDSRVPMAETPPAPSFDKQPRRAAPVASRSSTVSHDPETMALPRVRFTPDSPRPTTPESHES</sequence>
<dbReference type="EMBL" id="SMFR01000002">
    <property type="protein sequence ID" value="TCJ97239.1"/>
    <property type="molecule type" value="Genomic_DNA"/>
</dbReference>
<evidence type="ECO:0000313" key="3">
    <source>
        <dbReference type="EMBL" id="TCJ97239.1"/>
    </source>
</evidence>
<feature type="region of interest" description="Disordered" evidence="1">
    <location>
        <begin position="1"/>
        <end position="22"/>
    </location>
</feature>
<dbReference type="STRING" id="1210063.GCA_001612665_00941"/>